<dbReference type="AlphaFoldDB" id="A0A844GWX8"/>
<dbReference type="InterPro" id="IPR036390">
    <property type="entry name" value="WH_DNA-bd_sf"/>
</dbReference>
<dbReference type="InterPro" id="IPR000595">
    <property type="entry name" value="cNMP-bd_dom"/>
</dbReference>
<dbReference type="GO" id="GO:0005829">
    <property type="term" value="C:cytosol"/>
    <property type="evidence" value="ECO:0007669"/>
    <property type="project" value="TreeGrafter"/>
</dbReference>
<dbReference type="SUPFAM" id="SSF51206">
    <property type="entry name" value="cAMP-binding domain-like"/>
    <property type="match status" value="1"/>
</dbReference>
<dbReference type="Gene3D" id="2.60.120.10">
    <property type="entry name" value="Jelly Rolls"/>
    <property type="match status" value="1"/>
</dbReference>
<dbReference type="InterPro" id="IPR036388">
    <property type="entry name" value="WH-like_DNA-bd_sf"/>
</dbReference>
<protein>
    <submittedName>
        <fullName evidence="2">Cyclic nucleotide-binding domain-containing protein</fullName>
    </submittedName>
</protein>
<dbReference type="InterPro" id="IPR050397">
    <property type="entry name" value="Env_Response_Regulators"/>
</dbReference>
<reference evidence="2 3" key="1">
    <citation type="submission" date="2019-11" db="EMBL/GenBank/DDBJ databases">
        <title>Isolation of a new High Light Tolerant Cyanobacteria.</title>
        <authorList>
            <person name="Dobson Z."/>
            <person name="Vaughn N."/>
            <person name="Vaughn M."/>
            <person name="Fromme P."/>
            <person name="Mazor Y."/>
        </authorList>
    </citation>
    <scope>NUCLEOTIDE SEQUENCE [LARGE SCALE GENOMIC DNA]</scope>
    <source>
        <strain evidence="2 3">0216</strain>
    </source>
</reference>
<dbReference type="CDD" id="cd00038">
    <property type="entry name" value="CAP_ED"/>
    <property type="match status" value="1"/>
</dbReference>
<feature type="domain" description="Cyclic nucleotide-binding" evidence="1">
    <location>
        <begin position="12"/>
        <end position="132"/>
    </location>
</feature>
<sequence>METQEFSDTFSLFHNLNTETLEWVLSMTENESYSANEVIISEDNWGKAIYLIVSGWVKLENIYHHQESITVEVTGKGGLVGEAGILDSVNTNSRITCISDVELLSISAQRFLQILYRDTQIQNRLLKMMVKRVAEYQKYCQFHRQTPKVRLTTILISLADRYGKATEKGIKLFNFGRKDLADLAQLSLEELDYIVEKLETKGLLVVESETNSLFLPNIKQLHHIIGKLGNE</sequence>
<dbReference type="InterPro" id="IPR014710">
    <property type="entry name" value="RmlC-like_jellyroll"/>
</dbReference>
<dbReference type="PANTHER" id="PTHR24567:SF74">
    <property type="entry name" value="HTH-TYPE TRANSCRIPTIONAL REGULATOR ARCR"/>
    <property type="match status" value="1"/>
</dbReference>
<dbReference type="SMART" id="SM00100">
    <property type="entry name" value="cNMP"/>
    <property type="match status" value="1"/>
</dbReference>
<accession>A0A844GWX8</accession>
<comment type="caution">
    <text evidence="2">The sequence shown here is derived from an EMBL/GenBank/DDBJ whole genome shotgun (WGS) entry which is preliminary data.</text>
</comment>
<dbReference type="InterPro" id="IPR018490">
    <property type="entry name" value="cNMP-bd_dom_sf"/>
</dbReference>
<dbReference type="Gene3D" id="1.10.10.10">
    <property type="entry name" value="Winged helix-like DNA-binding domain superfamily/Winged helix DNA-binding domain"/>
    <property type="match status" value="1"/>
</dbReference>
<dbReference type="RefSeq" id="WP_015220018.1">
    <property type="nucleotide sequence ID" value="NZ_WMIA01000014.1"/>
</dbReference>
<gene>
    <name evidence="2" type="ORF">GGC33_11580</name>
</gene>
<organism evidence="2 3">
    <name type="scientific">Cyanobacterium aponinum 0216</name>
    <dbReference type="NCBI Taxonomy" id="2676140"/>
    <lineage>
        <taxon>Bacteria</taxon>
        <taxon>Bacillati</taxon>
        <taxon>Cyanobacteriota</taxon>
        <taxon>Cyanophyceae</taxon>
        <taxon>Oscillatoriophycideae</taxon>
        <taxon>Chroococcales</taxon>
        <taxon>Geminocystaceae</taxon>
        <taxon>Cyanobacterium</taxon>
    </lineage>
</organism>
<dbReference type="GO" id="GO:0003700">
    <property type="term" value="F:DNA-binding transcription factor activity"/>
    <property type="evidence" value="ECO:0007669"/>
    <property type="project" value="TreeGrafter"/>
</dbReference>
<dbReference type="PROSITE" id="PS50042">
    <property type="entry name" value="CNMP_BINDING_3"/>
    <property type="match status" value="1"/>
</dbReference>
<proteinExistence type="predicted"/>
<dbReference type="Proteomes" id="UP000437131">
    <property type="component" value="Unassembled WGS sequence"/>
</dbReference>
<evidence type="ECO:0000313" key="3">
    <source>
        <dbReference type="Proteomes" id="UP000437131"/>
    </source>
</evidence>
<dbReference type="SUPFAM" id="SSF46785">
    <property type="entry name" value="Winged helix' DNA-binding domain"/>
    <property type="match status" value="1"/>
</dbReference>
<evidence type="ECO:0000313" key="2">
    <source>
        <dbReference type="EMBL" id="MTF39562.1"/>
    </source>
</evidence>
<evidence type="ECO:0000259" key="1">
    <source>
        <dbReference type="PROSITE" id="PS50042"/>
    </source>
</evidence>
<dbReference type="EMBL" id="WMIA01000014">
    <property type="protein sequence ID" value="MTF39562.1"/>
    <property type="molecule type" value="Genomic_DNA"/>
</dbReference>
<dbReference type="PANTHER" id="PTHR24567">
    <property type="entry name" value="CRP FAMILY TRANSCRIPTIONAL REGULATORY PROTEIN"/>
    <property type="match status" value="1"/>
</dbReference>
<name>A0A844GWX8_9CHRO</name>
<dbReference type="Pfam" id="PF00027">
    <property type="entry name" value="cNMP_binding"/>
    <property type="match status" value="1"/>
</dbReference>